<evidence type="ECO:0000256" key="4">
    <source>
        <dbReference type="PROSITE-ProRule" id="PRU00335"/>
    </source>
</evidence>
<dbReference type="PANTHER" id="PTHR47506">
    <property type="entry name" value="TRANSCRIPTIONAL REGULATORY PROTEIN"/>
    <property type="match status" value="1"/>
</dbReference>
<proteinExistence type="predicted"/>
<dbReference type="GO" id="GO:0003677">
    <property type="term" value="F:DNA binding"/>
    <property type="evidence" value="ECO:0007669"/>
    <property type="project" value="UniProtKB-UniRule"/>
</dbReference>
<keyword evidence="2 4" id="KW-0238">DNA-binding</keyword>
<dbReference type="SUPFAM" id="SSF46689">
    <property type="entry name" value="Homeodomain-like"/>
    <property type="match status" value="1"/>
</dbReference>
<feature type="DNA-binding region" description="H-T-H motif" evidence="4">
    <location>
        <begin position="27"/>
        <end position="46"/>
    </location>
</feature>
<name>A0A8J3I6M2_9CHLR</name>
<organism evidence="6 7">
    <name type="scientific">Ktedonospora formicarum</name>
    <dbReference type="NCBI Taxonomy" id="2778364"/>
    <lineage>
        <taxon>Bacteria</taxon>
        <taxon>Bacillati</taxon>
        <taxon>Chloroflexota</taxon>
        <taxon>Ktedonobacteria</taxon>
        <taxon>Ktedonobacterales</taxon>
        <taxon>Ktedonobacteraceae</taxon>
        <taxon>Ktedonospora</taxon>
    </lineage>
</organism>
<protein>
    <submittedName>
        <fullName evidence="6">TetR family transcriptional regulator</fullName>
    </submittedName>
</protein>
<dbReference type="RefSeq" id="WP_220200233.1">
    <property type="nucleotide sequence ID" value="NZ_BNJF01000011.1"/>
</dbReference>
<evidence type="ECO:0000313" key="7">
    <source>
        <dbReference type="Proteomes" id="UP000612362"/>
    </source>
</evidence>
<dbReference type="Proteomes" id="UP000612362">
    <property type="component" value="Unassembled WGS sequence"/>
</dbReference>
<evidence type="ECO:0000256" key="2">
    <source>
        <dbReference type="ARBA" id="ARBA00023125"/>
    </source>
</evidence>
<accession>A0A8J3I6M2</accession>
<evidence type="ECO:0000313" key="6">
    <source>
        <dbReference type="EMBL" id="GHO51317.1"/>
    </source>
</evidence>
<dbReference type="InterPro" id="IPR011075">
    <property type="entry name" value="TetR_C"/>
</dbReference>
<dbReference type="InterPro" id="IPR009057">
    <property type="entry name" value="Homeodomain-like_sf"/>
</dbReference>
<reference evidence="6" key="1">
    <citation type="submission" date="2020-10" db="EMBL/GenBank/DDBJ databases">
        <title>Taxonomic study of unclassified bacteria belonging to the class Ktedonobacteria.</title>
        <authorList>
            <person name="Yabe S."/>
            <person name="Wang C.M."/>
            <person name="Zheng Y."/>
            <person name="Sakai Y."/>
            <person name="Cavaletti L."/>
            <person name="Monciardini P."/>
            <person name="Donadio S."/>
        </authorList>
    </citation>
    <scope>NUCLEOTIDE SEQUENCE</scope>
    <source>
        <strain evidence="6">SOSP1-1</strain>
    </source>
</reference>
<keyword evidence="3" id="KW-0804">Transcription</keyword>
<dbReference type="PANTHER" id="PTHR47506:SF6">
    <property type="entry name" value="HTH-TYPE TRANSCRIPTIONAL REPRESSOR NEMR"/>
    <property type="match status" value="1"/>
</dbReference>
<evidence type="ECO:0000256" key="3">
    <source>
        <dbReference type="ARBA" id="ARBA00023163"/>
    </source>
</evidence>
<keyword evidence="1" id="KW-0805">Transcription regulation</keyword>
<dbReference type="PROSITE" id="PS50977">
    <property type="entry name" value="HTH_TETR_2"/>
    <property type="match status" value="1"/>
</dbReference>
<dbReference type="SUPFAM" id="SSF48498">
    <property type="entry name" value="Tetracyclin repressor-like, C-terminal domain"/>
    <property type="match status" value="1"/>
</dbReference>
<dbReference type="InterPro" id="IPR036271">
    <property type="entry name" value="Tet_transcr_reg_TetR-rel_C_sf"/>
</dbReference>
<dbReference type="PRINTS" id="PR00455">
    <property type="entry name" value="HTHTETR"/>
</dbReference>
<dbReference type="EMBL" id="BNJF01000011">
    <property type="protein sequence ID" value="GHO51317.1"/>
    <property type="molecule type" value="Genomic_DNA"/>
</dbReference>
<dbReference type="Gene3D" id="1.10.357.10">
    <property type="entry name" value="Tetracycline Repressor, domain 2"/>
    <property type="match status" value="1"/>
</dbReference>
<comment type="caution">
    <text evidence="6">The sequence shown here is derived from an EMBL/GenBank/DDBJ whole genome shotgun (WGS) entry which is preliminary data.</text>
</comment>
<dbReference type="Pfam" id="PF16925">
    <property type="entry name" value="TetR_C_13"/>
    <property type="match status" value="1"/>
</dbReference>
<dbReference type="AlphaFoldDB" id="A0A8J3I6M2"/>
<evidence type="ECO:0000259" key="5">
    <source>
        <dbReference type="PROSITE" id="PS50977"/>
    </source>
</evidence>
<keyword evidence="7" id="KW-1185">Reference proteome</keyword>
<gene>
    <name evidence="6" type="ORF">KSX_94800</name>
</gene>
<dbReference type="InterPro" id="IPR001647">
    <property type="entry name" value="HTH_TetR"/>
</dbReference>
<feature type="domain" description="HTH tetR-type" evidence="5">
    <location>
        <begin position="4"/>
        <end position="64"/>
    </location>
</feature>
<evidence type="ECO:0000256" key="1">
    <source>
        <dbReference type="ARBA" id="ARBA00023015"/>
    </source>
</evidence>
<dbReference type="Pfam" id="PF00440">
    <property type="entry name" value="TetR_N"/>
    <property type="match status" value="1"/>
</dbReference>
<sequence length="194" mass="22108">MKTTSARQLLLEAGKQLIWEKGYTATGIQDVLQAAGVPKGSFYHYFESKDAFVLAVLESYIQEYDTHVGHYLEDESLTPLTRLHQFVEAASRWFASLPSYRGCIIGNLSQELAAYNERFRLRLAEALEQLHGHIRHCLQQAQENDELSRDLQVDQVAHFCLNGLQGALLRMKVHQDPAPIHAFQTLLFERVLTP</sequence>